<protein>
    <submittedName>
        <fullName evidence="1">Uncharacterized protein</fullName>
    </submittedName>
</protein>
<dbReference type="EMBL" id="JABMKV010000003">
    <property type="protein sequence ID" value="NQX32486.1"/>
    <property type="molecule type" value="Genomic_DNA"/>
</dbReference>
<evidence type="ECO:0000313" key="1">
    <source>
        <dbReference type="EMBL" id="NQX32486.1"/>
    </source>
</evidence>
<keyword evidence="2" id="KW-1185">Reference proteome</keyword>
<organism evidence="1 2">
    <name type="scientific">Pedobacter boryungensis</name>
    <dbReference type="NCBI Taxonomy" id="869962"/>
    <lineage>
        <taxon>Bacteria</taxon>
        <taxon>Pseudomonadati</taxon>
        <taxon>Bacteroidota</taxon>
        <taxon>Sphingobacteriia</taxon>
        <taxon>Sphingobacteriales</taxon>
        <taxon>Sphingobacteriaceae</taxon>
        <taxon>Pedobacter</taxon>
    </lineage>
</organism>
<name>A0ABX2DHR3_9SPHI</name>
<evidence type="ECO:0000313" key="2">
    <source>
        <dbReference type="Proteomes" id="UP000762110"/>
    </source>
</evidence>
<comment type="caution">
    <text evidence="1">The sequence shown here is derived from an EMBL/GenBank/DDBJ whole genome shotgun (WGS) entry which is preliminary data.</text>
</comment>
<gene>
    <name evidence="1" type="ORF">HQN85_12160</name>
</gene>
<accession>A0ABX2DHR3</accession>
<dbReference type="RefSeq" id="WP_173272622.1">
    <property type="nucleotide sequence ID" value="NZ_JABMKV010000003.1"/>
</dbReference>
<reference evidence="1 2" key="1">
    <citation type="submission" date="2020-05" db="EMBL/GenBank/DDBJ databases">
        <title>Description of Pedobacter foliorum sp. nov.</title>
        <authorList>
            <person name="Qi S."/>
            <person name="Carlier A."/>
            <person name="Cnockaert M."/>
            <person name="Vandamme P."/>
        </authorList>
    </citation>
    <scope>NUCLEOTIDE SEQUENCE [LARGE SCALE GENOMIC DNA]</scope>
    <source>
        <strain evidence="1 2">LMG 31300</strain>
    </source>
</reference>
<proteinExistence type="predicted"/>
<sequence length="132" mass="15173">MYRKDLITAEIEKLAQVLAKIIGLKTELKLKEAEDLFNETIISSFGLDSSLLLESDNEGFINWLKKSNHNTEKLNALTDFIYSELDFENNPISSTLCAQKLNLIYQSLIDDHQIVHLINLGRQKMIQQYLSN</sequence>
<dbReference type="Proteomes" id="UP000762110">
    <property type="component" value="Unassembled WGS sequence"/>
</dbReference>